<feature type="region of interest" description="Disordered" evidence="1">
    <location>
        <begin position="22"/>
        <end position="103"/>
    </location>
</feature>
<dbReference type="GeneID" id="13441143"/>
<dbReference type="AlphaFoldDB" id="F0VPR5"/>
<feature type="compositionally biased region" description="Basic residues" evidence="1">
    <location>
        <begin position="80"/>
        <end position="93"/>
    </location>
</feature>
<dbReference type="RefSeq" id="XP_003885738.1">
    <property type="nucleotide sequence ID" value="XM_003885689.1"/>
</dbReference>
<dbReference type="Proteomes" id="UP000007494">
    <property type="component" value="Chromosome XII"/>
</dbReference>
<dbReference type="EMBL" id="FR823393">
    <property type="protein sequence ID" value="CBZ55712.1"/>
    <property type="molecule type" value="Genomic_DNA"/>
</dbReference>
<name>F0VPR5_NEOCL</name>
<reference evidence="3" key="4">
    <citation type="journal article" date="2015" name="PLoS ONE">
        <title>Comprehensive Evaluation of Toxoplasma gondii VEG and Neospora caninum LIV Genomes with Tachyzoite Stage Transcriptome and Proteome Defines Novel Transcript Features.</title>
        <authorList>
            <person name="Ramaprasad A."/>
            <person name="Mourier T."/>
            <person name="Naeem R."/>
            <person name="Malas T.B."/>
            <person name="Moussa E."/>
            <person name="Panigrahi A."/>
            <person name="Vermont S.J."/>
            <person name="Otto T.D."/>
            <person name="Wastling J."/>
            <person name="Pain A."/>
        </authorList>
    </citation>
    <scope>NUCLEOTIDE SEQUENCE</scope>
    <source>
        <strain evidence="3">Liverpool</strain>
    </source>
</reference>
<proteinExistence type="predicted"/>
<keyword evidence="4" id="KW-1185">Reference proteome</keyword>
<evidence type="ECO:0000313" key="4">
    <source>
        <dbReference type="Proteomes" id="UP000007494"/>
    </source>
</evidence>
<dbReference type="VEuPathDB" id="ToxoDB:NCLIV_061370"/>
<organism evidence="2 4">
    <name type="scientific">Neospora caninum (strain Liverpool)</name>
    <dbReference type="NCBI Taxonomy" id="572307"/>
    <lineage>
        <taxon>Eukaryota</taxon>
        <taxon>Sar</taxon>
        <taxon>Alveolata</taxon>
        <taxon>Apicomplexa</taxon>
        <taxon>Conoidasida</taxon>
        <taxon>Coccidia</taxon>
        <taxon>Eucoccidiorida</taxon>
        <taxon>Eimeriorina</taxon>
        <taxon>Sarcocystidae</taxon>
        <taxon>Neospora</taxon>
    </lineage>
</organism>
<feature type="compositionally biased region" description="Polar residues" evidence="1">
    <location>
        <begin position="33"/>
        <end position="51"/>
    </location>
</feature>
<dbReference type="EMBL" id="LN714487">
    <property type="protein sequence ID" value="CEL70455.1"/>
    <property type="molecule type" value="Genomic_DNA"/>
</dbReference>
<reference evidence="4" key="3">
    <citation type="journal article" date="2012" name="PLoS Pathog.">
        <title>Comparative genomics of the apicomplexan parasites Toxoplasma gondii and Neospora caninum: Coccidia differing in host range and transmission strategy.</title>
        <authorList>
            <person name="Reid A.J."/>
            <person name="Vermont S.J."/>
            <person name="Cotton J.A."/>
            <person name="Harris D."/>
            <person name="Hill-Cawthorne G.A."/>
            <person name="Konen-Waisman S."/>
            <person name="Latham S.M."/>
            <person name="Mourier T."/>
            <person name="Norton R."/>
            <person name="Quail M.A."/>
            <person name="Sanders M."/>
            <person name="Shanmugam D."/>
            <person name="Sohal A."/>
            <person name="Wasmuth J.D."/>
            <person name="Brunk B."/>
            <person name="Grigg M.E."/>
            <person name="Howard J.C."/>
            <person name="Parkinson J."/>
            <person name="Roos D.S."/>
            <person name="Trees A.J."/>
            <person name="Berriman M."/>
            <person name="Pain A."/>
            <person name="Wastling J.M."/>
        </authorList>
    </citation>
    <scope>NUCLEOTIDE SEQUENCE [LARGE SCALE GENOMIC DNA]</scope>
    <source>
        <strain evidence="4">Liverpool</strain>
    </source>
</reference>
<protein>
    <submittedName>
        <fullName evidence="2">Uncharacterized protein</fullName>
    </submittedName>
</protein>
<reference evidence="2" key="2">
    <citation type="submission" date="2011-03" db="EMBL/GenBank/DDBJ databases">
        <title>Comparative genomics and transcriptomics of Neospora caninum and Toxoplasma gondii.</title>
        <authorList>
            <person name="Reid A.J."/>
            <person name="Sohal A."/>
            <person name="Harris D."/>
            <person name="Quail M."/>
            <person name="Sanders M."/>
            <person name="Berriman M."/>
            <person name="Wastling J.M."/>
            <person name="Pain A."/>
        </authorList>
    </citation>
    <scope>NUCLEOTIDE SEQUENCE</scope>
    <source>
        <strain evidence="2">Liverpool</strain>
    </source>
</reference>
<dbReference type="eggNOG" id="ENOG502TM9M">
    <property type="taxonomic scope" value="Eukaryota"/>
</dbReference>
<dbReference type="OMA" id="WHRSTVL"/>
<gene>
    <name evidence="3" type="ORF">BN1204_061370</name>
    <name evidence="2" type="ORF">NCLIV_061370</name>
</gene>
<sequence length="216" mass="24290">MEETQKTLIDFAPTSISLFPDTPTALSHLPGNTRAQQHASPLQLSSAYQVHTRTAAREAEPPRRQPMPTIGSSRGPSNLRGKRSPRPGARRHTPQFPLPNRRFLESVNNGYSGQRRRGVGSHCLPCRRPYPVLKQQPACTPPTKSFSWHRSTVLHSDTISLVSPCFYVDTRYYCVSLLPRQSHYGNVSNITPAPRRRTFVLHVITGTNESPSRRPF</sequence>
<evidence type="ECO:0000313" key="2">
    <source>
        <dbReference type="EMBL" id="CBZ55712.1"/>
    </source>
</evidence>
<reference evidence="2" key="1">
    <citation type="submission" date="2011-02" db="EMBL/GenBank/DDBJ databases">
        <authorList>
            <person name="Aslett M."/>
        </authorList>
    </citation>
    <scope>NUCLEOTIDE SEQUENCE</scope>
    <source>
        <strain evidence="2">Liverpool</strain>
    </source>
</reference>
<dbReference type="InParanoid" id="F0VPR5"/>
<evidence type="ECO:0000256" key="1">
    <source>
        <dbReference type="SAM" id="MobiDB-lite"/>
    </source>
</evidence>
<accession>F0VPR5</accession>
<evidence type="ECO:0000313" key="3">
    <source>
        <dbReference type="EMBL" id="CEL70455.1"/>
    </source>
</evidence>